<sequence>MPSLQHAVVARVLPRLRPPRPLEDREALHRDLVDAQRRAQEGPPARLRRGRTGHIANDRGFPVFGLGPRGGAASGPRRTLLHLHGGAYTSAADPRHWLFATRLGDALGADVVLPAYPLAPEHTVEDSFDAVVDLVAETAASSPGGLVLSGDSAGGGYALAVAQALRDRGLPGPRRMVLLAPWVDLTTSAPGTTAAAARDPWLSLPHLEVYARMWAGSVPLSDPRVSPGLGDLAGLPPTWMCCGTRDLLQPGCDALFDRGEAAGWDLTYAVARGLLHVYPLLPVPEARLALRQLVEFGGPATAA</sequence>
<dbReference type="EMBL" id="LT629757">
    <property type="protein sequence ID" value="SDS90264.1"/>
    <property type="molecule type" value="Genomic_DNA"/>
</dbReference>
<keyword evidence="1" id="KW-0378">Hydrolase</keyword>
<proteinExistence type="predicted"/>
<dbReference type="Gene3D" id="3.40.50.1820">
    <property type="entry name" value="alpha/beta hydrolase"/>
    <property type="match status" value="1"/>
</dbReference>
<feature type="domain" description="Alpha/beta hydrolase fold-3" evidence="2">
    <location>
        <begin position="80"/>
        <end position="278"/>
    </location>
</feature>
<dbReference type="InterPro" id="IPR029058">
    <property type="entry name" value="AB_hydrolase_fold"/>
</dbReference>
<evidence type="ECO:0000313" key="3">
    <source>
        <dbReference type="EMBL" id="SDS90264.1"/>
    </source>
</evidence>
<reference evidence="4" key="1">
    <citation type="submission" date="2016-10" db="EMBL/GenBank/DDBJ databases">
        <authorList>
            <person name="Varghese N."/>
            <person name="Submissions S."/>
        </authorList>
    </citation>
    <scope>NUCLEOTIDE SEQUENCE [LARGE SCALE GENOMIC DNA]</scope>
    <source>
        <strain evidence="4">DSM 22127</strain>
    </source>
</reference>
<protein>
    <submittedName>
        <fullName evidence="3">Acetyl esterase/lipase</fullName>
    </submittedName>
</protein>
<name>A0A1H1VZK4_9ACTN</name>
<dbReference type="Pfam" id="PF07859">
    <property type="entry name" value="Abhydrolase_3"/>
    <property type="match status" value="1"/>
</dbReference>
<gene>
    <name evidence="3" type="ORF">SAMN04488570_2991</name>
</gene>
<dbReference type="InterPro" id="IPR013094">
    <property type="entry name" value="AB_hydrolase_3"/>
</dbReference>
<evidence type="ECO:0000256" key="1">
    <source>
        <dbReference type="ARBA" id="ARBA00022801"/>
    </source>
</evidence>
<dbReference type="InterPro" id="IPR050300">
    <property type="entry name" value="GDXG_lipolytic_enzyme"/>
</dbReference>
<dbReference type="OrthoDB" id="9803828at2"/>
<organism evidence="3 4">
    <name type="scientific">Nocardioides scoriae</name>
    <dbReference type="NCBI Taxonomy" id="642780"/>
    <lineage>
        <taxon>Bacteria</taxon>
        <taxon>Bacillati</taxon>
        <taxon>Actinomycetota</taxon>
        <taxon>Actinomycetes</taxon>
        <taxon>Propionibacteriales</taxon>
        <taxon>Nocardioidaceae</taxon>
        <taxon>Nocardioides</taxon>
    </lineage>
</organism>
<dbReference type="PANTHER" id="PTHR48081:SF8">
    <property type="entry name" value="ALPHA_BETA HYDROLASE FOLD-3 DOMAIN-CONTAINING PROTEIN-RELATED"/>
    <property type="match status" value="1"/>
</dbReference>
<dbReference type="RefSeq" id="WP_091731236.1">
    <property type="nucleotide sequence ID" value="NZ_LT629757.1"/>
</dbReference>
<dbReference type="AlphaFoldDB" id="A0A1H1VZK4"/>
<dbReference type="SUPFAM" id="SSF53474">
    <property type="entry name" value="alpha/beta-Hydrolases"/>
    <property type="match status" value="1"/>
</dbReference>
<accession>A0A1H1VZK4</accession>
<dbReference type="STRING" id="642780.SAMN04488570_2991"/>
<dbReference type="Proteomes" id="UP000198859">
    <property type="component" value="Chromosome I"/>
</dbReference>
<keyword evidence="4" id="KW-1185">Reference proteome</keyword>
<evidence type="ECO:0000259" key="2">
    <source>
        <dbReference type="Pfam" id="PF07859"/>
    </source>
</evidence>
<evidence type="ECO:0000313" key="4">
    <source>
        <dbReference type="Proteomes" id="UP000198859"/>
    </source>
</evidence>
<dbReference type="GO" id="GO:0016787">
    <property type="term" value="F:hydrolase activity"/>
    <property type="evidence" value="ECO:0007669"/>
    <property type="project" value="UniProtKB-KW"/>
</dbReference>
<dbReference type="PANTHER" id="PTHR48081">
    <property type="entry name" value="AB HYDROLASE SUPERFAMILY PROTEIN C4A8.06C"/>
    <property type="match status" value="1"/>
</dbReference>